<dbReference type="OrthoDB" id="5404219at2759"/>
<dbReference type="Pfam" id="PF03572">
    <property type="entry name" value="Peptidase_S41"/>
    <property type="match status" value="1"/>
</dbReference>
<feature type="compositionally biased region" description="Basic and acidic residues" evidence="2">
    <location>
        <begin position="765"/>
        <end position="776"/>
    </location>
</feature>
<gene>
    <name evidence="5" type="ORF">L211DRAFT_791308</name>
</gene>
<dbReference type="Pfam" id="PF23658">
    <property type="entry name" value="PDZ_CPAF_rel"/>
    <property type="match status" value="1"/>
</dbReference>
<dbReference type="AlphaFoldDB" id="A0A3N4LHS7"/>
<dbReference type="GO" id="GO:0006508">
    <property type="term" value="P:proteolysis"/>
    <property type="evidence" value="ECO:0007669"/>
    <property type="project" value="InterPro"/>
</dbReference>
<feature type="region of interest" description="Disordered" evidence="2">
    <location>
        <begin position="651"/>
        <end position="799"/>
    </location>
</feature>
<feature type="compositionally biased region" description="Basic residues" evidence="2">
    <location>
        <begin position="779"/>
        <end position="792"/>
    </location>
</feature>
<accession>A0A3N4LHS7</accession>
<evidence type="ECO:0000259" key="4">
    <source>
        <dbReference type="Pfam" id="PF23658"/>
    </source>
</evidence>
<dbReference type="GO" id="GO:0006325">
    <property type="term" value="P:chromatin organization"/>
    <property type="evidence" value="ECO:0007669"/>
    <property type="project" value="UniProtKB-ARBA"/>
</dbReference>
<dbReference type="InterPro" id="IPR005151">
    <property type="entry name" value="Tail-specific_protease"/>
</dbReference>
<dbReference type="PANTHER" id="PTHR37049">
    <property type="entry name" value="PEPTIDASE S41 FAMILY PROTEIN"/>
    <property type="match status" value="1"/>
</dbReference>
<dbReference type="Gene3D" id="3.90.226.10">
    <property type="entry name" value="2-enoyl-CoA Hydratase, Chain A, domain 1"/>
    <property type="match status" value="1"/>
</dbReference>
<dbReference type="SUPFAM" id="SSF52096">
    <property type="entry name" value="ClpP/crotonase"/>
    <property type="match status" value="1"/>
</dbReference>
<proteinExistence type="predicted"/>
<sequence>AKLAYACLKALPINQKYAQQTADGLLGFHEVISYQTYFKNPPTPELETPVWDGAVEIQKIQDRVKNGEYQNLYDFAVDVYKVFSNYRDGHTSFMPSVLTVFKYAHPFSIVSVAKGPTSVPKIWTLNEQRGLEKQVTEINGQPVVDYLISLANSTLEDFGFADPDTRFNMLMSQFPTVAPEERETMAYFQYVTLYPGDQFTMRYADGSTEKVIWSARLQHSEIDWLSLLRKGVGPLGKYMWYTKAEWKRKLRKWTEEEAIDGKHKRPHPKISSTTHYKPNGKREIEKRDVEAMKKLLRKMKKRPTMTPATDYPYNTTDTNNDGYPEYFNSTTNGNFKFYIMDEDVAILDVSSFEANTQRDRVEASDLLDRGLDYISAAGVKYLIIDLTNNGGGAAFLPFDFTRMLFPNKYIFESVNMRYTKQNYVFLKKSKLDQWWTTQGKDWQSLEALFSPVDRDGDKFTQMFRYDHLQITEEDGYGVDPKQKQLFPAENIVVLGNGYCGSACFAWYESLHRQGVRSYAMGGRPNGSKYMQTSGGVKGGVVASFDTFTMLKKFYEAFSDERAQKVAKILPGPLRLWSAWSVLNVENQFRHGEEDQLPLEFIYTAACKRFSWTKEMMVDTGYTWRFIREQAWDKDGKPTDCEKPYVTETTYKPTTTTTTTHDKGHYRYGNNDRIPPHAPPKAHPSNDDAKLPPPHARPHHPKPKPIHGDVTPTQPKGKKPVGDVTPTKPKNKGHGRKGRKPSAKPVGGVTKPKSKGHGRKGRKDRKLGGKEHVKEGPMPKSHHRKPSVGRSKGKYNGDIP</sequence>
<dbReference type="InParanoid" id="A0A3N4LHS7"/>
<name>A0A3N4LHS7_9PEZI</name>
<evidence type="ECO:0000259" key="3">
    <source>
        <dbReference type="Pfam" id="PF03572"/>
    </source>
</evidence>
<evidence type="ECO:0000313" key="5">
    <source>
        <dbReference type="EMBL" id="RPB20992.1"/>
    </source>
</evidence>
<protein>
    <submittedName>
        <fullName evidence="5">Uncharacterized protein</fullName>
    </submittedName>
</protein>
<dbReference type="Proteomes" id="UP000267821">
    <property type="component" value="Unassembled WGS sequence"/>
</dbReference>
<dbReference type="SUPFAM" id="SSF47370">
    <property type="entry name" value="Bromodomain"/>
    <property type="match status" value="1"/>
</dbReference>
<evidence type="ECO:0000256" key="1">
    <source>
        <dbReference type="ARBA" id="ARBA00023117"/>
    </source>
</evidence>
<dbReference type="InterPro" id="IPR056186">
    <property type="entry name" value="PDZ_CPAF-rel"/>
</dbReference>
<feature type="compositionally biased region" description="Basic residues" evidence="2">
    <location>
        <begin position="751"/>
        <end position="764"/>
    </location>
</feature>
<feature type="domain" description="CPAF-like PDZ" evidence="4">
    <location>
        <begin position="103"/>
        <end position="219"/>
    </location>
</feature>
<keyword evidence="1" id="KW-0103">Bromodomain</keyword>
<feature type="domain" description="Tail specific protease" evidence="3">
    <location>
        <begin position="343"/>
        <end position="552"/>
    </location>
</feature>
<organism evidence="5 6">
    <name type="scientific">Terfezia boudieri ATCC MYA-4762</name>
    <dbReference type="NCBI Taxonomy" id="1051890"/>
    <lineage>
        <taxon>Eukaryota</taxon>
        <taxon>Fungi</taxon>
        <taxon>Dikarya</taxon>
        <taxon>Ascomycota</taxon>
        <taxon>Pezizomycotina</taxon>
        <taxon>Pezizomycetes</taxon>
        <taxon>Pezizales</taxon>
        <taxon>Pezizaceae</taxon>
        <taxon>Terfezia</taxon>
    </lineage>
</organism>
<dbReference type="EMBL" id="ML121565">
    <property type="protein sequence ID" value="RPB20992.1"/>
    <property type="molecule type" value="Genomic_DNA"/>
</dbReference>
<evidence type="ECO:0000313" key="6">
    <source>
        <dbReference type="Proteomes" id="UP000267821"/>
    </source>
</evidence>
<keyword evidence="6" id="KW-1185">Reference proteome</keyword>
<dbReference type="GO" id="GO:0008236">
    <property type="term" value="F:serine-type peptidase activity"/>
    <property type="evidence" value="ECO:0007669"/>
    <property type="project" value="InterPro"/>
</dbReference>
<dbReference type="InterPro" id="IPR036427">
    <property type="entry name" value="Bromodomain-like_sf"/>
</dbReference>
<dbReference type="InterPro" id="IPR029045">
    <property type="entry name" value="ClpP/crotonase-like_dom_sf"/>
</dbReference>
<feature type="compositionally biased region" description="Basic residues" evidence="2">
    <location>
        <begin position="695"/>
        <end position="704"/>
    </location>
</feature>
<evidence type="ECO:0000256" key="2">
    <source>
        <dbReference type="SAM" id="MobiDB-lite"/>
    </source>
</evidence>
<dbReference type="InterPro" id="IPR052766">
    <property type="entry name" value="S41A_metabolite_peptidase"/>
</dbReference>
<dbReference type="PANTHER" id="PTHR37049:SF4">
    <property type="entry name" value="RHODANESE DOMAIN-CONTAINING PROTEIN"/>
    <property type="match status" value="1"/>
</dbReference>
<feature type="non-terminal residue" evidence="5">
    <location>
        <position position="1"/>
    </location>
</feature>
<feature type="compositionally biased region" description="Basic residues" evidence="2">
    <location>
        <begin position="728"/>
        <end position="741"/>
    </location>
</feature>
<reference evidence="5 6" key="1">
    <citation type="journal article" date="2018" name="Nat. Ecol. Evol.">
        <title>Pezizomycetes genomes reveal the molecular basis of ectomycorrhizal truffle lifestyle.</title>
        <authorList>
            <person name="Murat C."/>
            <person name="Payen T."/>
            <person name="Noel B."/>
            <person name="Kuo A."/>
            <person name="Morin E."/>
            <person name="Chen J."/>
            <person name="Kohler A."/>
            <person name="Krizsan K."/>
            <person name="Balestrini R."/>
            <person name="Da Silva C."/>
            <person name="Montanini B."/>
            <person name="Hainaut M."/>
            <person name="Levati E."/>
            <person name="Barry K.W."/>
            <person name="Belfiori B."/>
            <person name="Cichocki N."/>
            <person name="Clum A."/>
            <person name="Dockter R.B."/>
            <person name="Fauchery L."/>
            <person name="Guy J."/>
            <person name="Iotti M."/>
            <person name="Le Tacon F."/>
            <person name="Lindquist E.A."/>
            <person name="Lipzen A."/>
            <person name="Malagnac F."/>
            <person name="Mello A."/>
            <person name="Molinier V."/>
            <person name="Miyauchi S."/>
            <person name="Poulain J."/>
            <person name="Riccioni C."/>
            <person name="Rubini A."/>
            <person name="Sitrit Y."/>
            <person name="Splivallo R."/>
            <person name="Traeger S."/>
            <person name="Wang M."/>
            <person name="Zifcakova L."/>
            <person name="Wipf D."/>
            <person name="Zambonelli A."/>
            <person name="Paolocci F."/>
            <person name="Nowrousian M."/>
            <person name="Ottonello S."/>
            <person name="Baldrian P."/>
            <person name="Spatafora J.W."/>
            <person name="Henrissat B."/>
            <person name="Nagy L.G."/>
            <person name="Aury J.M."/>
            <person name="Wincker P."/>
            <person name="Grigoriev I.V."/>
            <person name="Bonfante P."/>
            <person name="Martin F.M."/>
        </authorList>
    </citation>
    <scope>NUCLEOTIDE SEQUENCE [LARGE SCALE GENOMIC DNA]</scope>
    <source>
        <strain evidence="5 6">ATCC MYA-4762</strain>
    </source>
</reference>
<dbReference type="STRING" id="1051890.A0A3N4LHS7"/>